<evidence type="ECO:0000313" key="2">
    <source>
        <dbReference type="EMBL" id="MBA4672718.1"/>
    </source>
</evidence>
<proteinExistence type="predicted"/>
<organism evidence="2">
    <name type="scientific">Opuntia streptacantha</name>
    <name type="common">Prickly pear cactus</name>
    <name type="synonym">Opuntia cardona</name>
    <dbReference type="NCBI Taxonomy" id="393608"/>
    <lineage>
        <taxon>Eukaryota</taxon>
        <taxon>Viridiplantae</taxon>
        <taxon>Streptophyta</taxon>
        <taxon>Embryophyta</taxon>
        <taxon>Tracheophyta</taxon>
        <taxon>Spermatophyta</taxon>
        <taxon>Magnoliopsida</taxon>
        <taxon>eudicotyledons</taxon>
        <taxon>Gunneridae</taxon>
        <taxon>Pentapetalae</taxon>
        <taxon>Caryophyllales</taxon>
        <taxon>Cactineae</taxon>
        <taxon>Cactaceae</taxon>
        <taxon>Opuntioideae</taxon>
        <taxon>Opuntia</taxon>
    </lineage>
</organism>
<evidence type="ECO:0000256" key="1">
    <source>
        <dbReference type="SAM" id="MobiDB-lite"/>
    </source>
</evidence>
<accession>A0A7C9ANC1</accession>
<reference evidence="2" key="1">
    <citation type="journal article" date="2013" name="J. Plant Res.">
        <title>Effect of fungi and light on seed germination of three Opuntia species from semiarid lands of central Mexico.</title>
        <authorList>
            <person name="Delgado-Sanchez P."/>
            <person name="Jimenez-Bremont J.F."/>
            <person name="Guerrero-Gonzalez Mde L."/>
            <person name="Flores J."/>
        </authorList>
    </citation>
    <scope>NUCLEOTIDE SEQUENCE</scope>
    <source>
        <tissue evidence="2">Cladode</tissue>
    </source>
</reference>
<dbReference type="Gene3D" id="2.120.10.80">
    <property type="entry name" value="Kelch-type beta propeller"/>
    <property type="match status" value="1"/>
</dbReference>
<feature type="region of interest" description="Disordered" evidence="1">
    <location>
        <begin position="40"/>
        <end position="63"/>
    </location>
</feature>
<sequence length="802" mass="90809">MPKLCLGFVQKDSRPANPTSTGDFIHTYYLSELTIDGNGKFLTPRDTDGDPHPGGSPGTGNSRSAYLKKKPCFSFPSIKDFDLVDMRFKCDASQARRSVGGDIFDAYLLGGYSADVDDPDPDDALIKTWLFRTRLHPVLGMEYVDSNENRQERQPRFWTCFAVRDKVYCLFSARYGESRPAFWCHDPATGERETLAVPEFLVGPRKSFLCGYVFVAIHGEILVCLINMEFYSYNVKLGIWRRVAFRAELNDKPKPPLDENRYGPYAFQGEITCADGDTFYVLKVNALLRYTLKIGTNSLELICSGVFRLPPHLKFAQRFSSQTDWQWIHPFSDNLLCIIMAKYDPAYDRRASICFSMVFLLEDSFLMLPVDSVQEMVESDICEMSCFIVDAEPRLCLSALLDDIAQKTVQELQYSPLEAGVMGTRRPYAEASAVFYLDQVSGSKTVVYHPEKIREARLKRRSHGMSLFVYGAAGFRSAFFRLDVGQDGLILEGSEDRILQPIYAITMEQGRRNKNRIVRFQGAVVDRKLYLVPFEVAPEGCEPSFDTLVLDTAQMELSFKRRMKTAKAWALVMSASKKIYVLESVKYQVPQTHMESYDPRADLWEDLPSPHPQIGNTFHLTGYAVVDNRFIIISLLPMVARPAASCEYYSFDTQQCPTQSWSCVKKDRGDQDYDLFGGKAECVNRNILIILERSVVAFPVVGEHPNFQLCAPIVLVDDILPGVRMGPYRWTKCMAHLGDLRFCVLVAIHNKGEEPNRLLAVTFRALLDGNKGHLVLDPDSFVFSDCHFHMACTLASLDCFVG</sequence>
<dbReference type="EMBL" id="GISG01256256">
    <property type="protein sequence ID" value="MBA4672718.1"/>
    <property type="molecule type" value="Transcribed_RNA"/>
</dbReference>
<protein>
    <submittedName>
        <fullName evidence="2">Uncharacterized protein</fullName>
    </submittedName>
</protein>
<reference evidence="2" key="2">
    <citation type="submission" date="2020-07" db="EMBL/GenBank/DDBJ databases">
        <authorList>
            <person name="Vera ALvarez R."/>
            <person name="Arias-Moreno D.M."/>
            <person name="Jimenez-Jacinto V."/>
            <person name="Jimenez-Bremont J.F."/>
            <person name="Swaminathan K."/>
            <person name="Moose S.P."/>
            <person name="Guerrero-Gonzalez M.L."/>
            <person name="Marino-Ramirez L."/>
            <person name="Landsman D."/>
            <person name="Rodriguez-Kessler M."/>
            <person name="Delgado-Sanchez P."/>
        </authorList>
    </citation>
    <scope>NUCLEOTIDE SEQUENCE</scope>
    <source>
        <tissue evidence="2">Cladode</tissue>
    </source>
</reference>
<dbReference type="SUPFAM" id="SSF117281">
    <property type="entry name" value="Kelch motif"/>
    <property type="match status" value="2"/>
</dbReference>
<dbReference type="AlphaFoldDB" id="A0A7C9ANC1"/>
<dbReference type="InterPro" id="IPR015915">
    <property type="entry name" value="Kelch-typ_b-propeller"/>
</dbReference>
<name>A0A7C9ANC1_OPUST</name>